<dbReference type="Gene3D" id="3.30.160.250">
    <property type="match status" value="1"/>
</dbReference>
<dbReference type="STRING" id="1291734.FD02_GL000770"/>
<dbReference type="PATRIC" id="fig|1291734.4.peg.797"/>
<evidence type="ECO:0000313" key="2">
    <source>
        <dbReference type="Proteomes" id="UP000051804"/>
    </source>
</evidence>
<dbReference type="OrthoDB" id="2302143at2"/>
<accession>A0A0R1JSB3</accession>
<proteinExistence type="predicted"/>
<name>A0A0R1JSB3_9LACO</name>
<keyword evidence="2" id="KW-1185">Reference proteome</keyword>
<reference evidence="1 2" key="1">
    <citation type="journal article" date="2015" name="Genome Announc.">
        <title>Expanding the biotechnology potential of lactobacilli through comparative genomics of 213 strains and associated genera.</title>
        <authorList>
            <person name="Sun Z."/>
            <person name="Harris H.M."/>
            <person name="McCann A."/>
            <person name="Guo C."/>
            <person name="Argimon S."/>
            <person name="Zhang W."/>
            <person name="Yang X."/>
            <person name="Jeffery I.B."/>
            <person name="Cooney J.C."/>
            <person name="Kagawa T.F."/>
            <person name="Liu W."/>
            <person name="Song Y."/>
            <person name="Salvetti E."/>
            <person name="Wrobel A."/>
            <person name="Rasinkangas P."/>
            <person name="Parkhill J."/>
            <person name="Rea M.C."/>
            <person name="O'Sullivan O."/>
            <person name="Ritari J."/>
            <person name="Douillard F.P."/>
            <person name="Paul Ross R."/>
            <person name="Yang R."/>
            <person name="Briner A.E."/>
            <person name="Felis G.E."/>
            <person name="de Vos W.M."/>
            <person name="Barrangou R."/>
            <person name="Klaenhammer T.R."/>
            <person name="Caufield P.W."/>
            <person name="Cui Y."/>
            <person name="Zhang H."/>
            <person name="O'Toole P.W."/>
        </authorList>
    </citation>
    <scope>NUCLEOTIDE SEQUENCE [LARGE SCALE GENOMIC DNA]</scope>
    <source>
        <strain evidence="1 2">JCM 17158</strain>
    </source>
</reference>
<dbReference type="AlphaFoldDB" id="A0A0R1JSB3"/>
<sequence length="129" mass="14275">MAAAIRHYNFIAKNKKTAHGYEISFPNIPAAQAVGENYEEAAYYSYRVLADFLKHLPAGEAALTAYTLTTIPAATEPDVFYSQVSVTDDFDPHKMVTHFTLPQAPPAEIRAKARQLAALAERQTHHETA</sequence>
<protein>
    <recommendedName>
        <fullName evidence="3">HicB-like antitoxin of toxin-antitoxin system domain-containing protein</fullName>
    </recommendedName>
</protein>
<organism evidence="1 2">
    <name type="scientific">Lacticaseibacillus nasuensis JCM 17158</name>
    <dbReference type="NCBI Taxonomy" id="1291734"/>
    <lineage>
        <taxon>Bacteria</taxon>
        <taxon>Bacillati</taxon>
        <taxon>Bacillota</taxon>
        <taxon>Bacilli</taxon>
        <taxon>Lactobacillales</taxon>
        <taxon>Lactobacillaceae</taxon>
        <taxon>Lacticaseibacillus</taxon>
    </lineage>
</organism>
<gene>
    <name evidence="1" type="ORF">FD02_GL000770</name>
</gene>
<dbReference type="RefSeq" id="WP_056949813.1">
    <property type="nucleotide sequence ID" value="NZ_AZDJ01000001.1"/>
</dbReference>
<dbReference type="Proteomes" id="UP000051804">
    <property type="component" value="Unassembled WGS sequence"/>
</dbReference>
<evidence type="ECO:0008006" key="3">
    <source>
        <dbReference type="Google" id="ProtNLM"/>
    </source>
</evidence>
<evidence type="ECO:0000313" key="1">
    <source>
        <dbReference type="EMBL" id="KRK74175.1"/>
    </source>
</evidence>
<comment type="caution">
    <text evidence="1">The sequence shown here is derived from an EMBL/GenBank/DDBJ whole genome shotgun (WGS) entry which is preliminary data.</text>
</comment>
<dbReference type="EMBL" id="AZDJ01000001">
    <property type="protein sequence ID" value="KRK74175.1"/>
    <property type="molecule type" value="Genomic_DNA"/>
</dbReference>